<accession>A0A829Q377</accession>
<dbReference type="InterPro" id="IPR052345">
    <property type="entry name" value="Rad_response_metalloprotease"/>
</dbReference>
<dbReference type="Pfam" id="PF06114">
    <property type="entry name" value="Peptidase_M78"/>
    <property type="match status" value="1"/>
</dbReference>
<reference evidence="3 4" key="1">
    <citation type="submission" date="2013-12" db="EMBL/GenBank/DDBJ databases">
        <authorList>
            <person name="Madinger N."/>
            <person name="Lenaerts A."/>
            <person name="Ordway D."/>
            <person name="DeGroote M.A."/>
            <person name="Parker T."/>
            <person name="Sizemore C."/>
            <person name="Tallon L.J."/>
            <person name="Sadzewicz L.K."/>
            <person name="Sengamalay N."/>
            <person name="Fraser C.M."/>
            <person name="Hine E."/>
            <person name="Shefchek K.A."/>
            <person name="Das S.P."/>
            <person name="Tettelin H."/>
        </authorList>
    </citation>
    <scope>NUCLEOTIDE SEQUENCE [LARGE SCALE GENOMIC DNA]</scope>
    <source>
        <strain evidence="3 4">21</strain>
    </source>
</reference>
<feature type="domain" description="HTH cro/C1-type" evidence="2">
    <location>
        <begin position="27"/>
        <end position="81"/>
    </location>
</feature>
<dbReference type="SUPFAM" id="SSF47413">
    <property type="entry name" value="lambda repressor-like DNA-binding domains"/>
    <property type="match status" value="1"/>
</dbReference>
<evidence type="ECO:0000313" key="3">
    <source>
        <dbReference type="EMBL" id="EUA47426.1"/>
    </source>
</evidence>
<evidence type="ECO:0000259" key="2">
    <source>
        <dbReference type="PROSITE" id="PS50943"/>
    </source>
</evidence>
<dbReference type="SMART" id="SM00530">
    <property type="entry name" value="HTH_XRE"/>
    <property type="match status" value="1"/>
</dbReference>
<dbReference type="Pfam" id="PF13560">
    <property type="entry name" value="HTH_31"/>
    <property type="match status" value="1"/>
</dbReference>
<evidence type="ECO:0000313" key="4">
    <source>
        <dbReference type="Proteomes" id="UP000020103"/>
    </source>
</evidence>
<protein>
    <submittedName>
        <fullName evidence="3">Helix-turn-helix family protein</fullName>
    </submittedName>
</protein>
<dbReference type="InterPro" id="IPR010982">
    <property type="entry name" value="Lambda_DNA-bd_dom_sf"/>
</dbReference>
<gene>
    <name evidence="3" type="ORF">I543_2755</name>
</gene>
<dbReference type="AlphaFoldDB" id="A0A829Q377"/>
<dbReference type="InterPro" id="IPR010359">
    <property type="entry name" value="IrrE_HExxH"/>
</dbReference>
<dbReference type="Proteomes" id="UP000020103">
    <property type="component" value="Unassembled WGS sequence"/>
</dbReference>
<dbReference type="Gene3D" id="1.10.10.2910">
    <property type="match status" value="1"/>
</dbReference>
<evidence type="ECO:0000256" key="1">
    <source>
        <dbReference type="ARBA" id="ARBA00007227"/>
    </source>
</evidence>
<name>A0A829Q377_9MYCO</name>
<dbReference type="Gene3D" id="1.10.260.40">
    <property type="entry name" value="lambda repressor-like DNA-binding domains"/>
    <property type="match status" value="1"/>
</dbReference>
<dbReference type="InterPro" id="IPR001387">
    <property type="entry name" value="Cro/C1-type_HTH"/>
</dbReference>
<sequence>MRTDSDMPIADEIRALDTSRVAVGSTLRLLRQRIGLTARDLAEAVGRSAAYVSKAESGGTDVTGPMLEKFATALEAPSRLLCELVPIEPPEGIHFRSQTVPQHMRHKAIAIANLAGFVLNQLSSSTSTEHNLTRTFPAYDADLMAGGAQEAAALLRHQWRLHGPIRDIADLLEQAGVFILDMPDDIIGIDAVTVRTSGPVTAVIMLNNDLPEDRKRHTLAHELAHLVLDQATFSRSMRDNEERADLFAGEFLAPYNELHGALRGITPAQLGDLEQLRSIWGVSLSSLIRRAYIHGDISESQYRYWYRVLNSRDLLRSKRSWTTPVRSRSAAEFLSGLRSSGYSATDICEITSMSLRELKSIFGDAWPFIPLPPRLKLVGSAT</sequence>
<organism evidence="3 4">
    <name type="scientific">Mycobacteroides abscessus 21</name>
    <dbReference type="NCBI Taxonomy" id="1299324"/>
    <lineage>
        <taxon>Bacteria</taxon>
        <taxon>Bacillati</taxon>
        <taxon>Actinomycetota</taxon>
        <taxon>Actinomycetes</taxon>
        <taxon>Mycobacteriales</taxon>
        <taxon>Mycobacteriaceae</taxon>
        <taxon>Mycobacteroides</taxon>
        <taxon>Mycobacteroides abscessus</taxon>
    </lineage>
</organism>
<dbReference type="PROSITE" id="PS50943">
    <property type="entry name" value="HTH_CROC1"/>
    <property type="match status" value="1"/>
</dbReference>
<dbReference type="EMBL" id="JAOF01000001">
    <property type="protein sequence ID" value="EUA47426.1"/>
    <property type="molecule type" value="Genomic_DNA"/>
</dbReference>
<dbReference type="GO" id="GO:0003677">
    <property type="term" value="F:DNA binding"/>
    <property type="evidence" value="ECO:0007669"/>
    <property type="project" value="InterPro"/>
</dbReference>
<dbReference type="PANTHER" id="PTHR43236:SF1">
    <property type="entry name" value="BLL7220 PROTEIN"/>
    <property type="match status" value="1"/>
</dbReference>
<dbReference type="CDD" id="cd00093">
    <property type="entry name" value="HTH_XRE"/>
    <property type="match status" value="1"/>
</dbReference>
<comment type="similarity">
    <text evidence="1">Belongs to the short-chain fatty acyl-CoA assimilation regulator (ScfR) family.</text>
</comment>
<comment type="caution">
    <text evidence="3">The sequence shown here is derived from an EMBL/GenBank/DDBJ whole genome shotgun (WGS) entry which is preliminary data.</text>
</comment>
<dbReference type="PANTHER" id="PTHR43236">
    <property type="entry name" value="ANTITOXIN HIGA1"/>
    <property type="match status" value="1"/>
</dbReference>
<proteinExistence type="inferred from homology"/>